<reference evidence="1" key="1">
    <citation type="submission" date="2022-03" db="EMBL/GenBank/DDBJ databases">
        <title>Fererhizobium litorale gen. nov., sp. nov., isolated from sandy sediments of the Sea of Japan seashore.</title>
        <authorList>
            <person name="Romanenko L."/>
            <person name="Kurilenko V."/>
            <person name="Otstavnykh N."/>
            <person name="Svetashev V."/>
            <person name="Tekutyeva L."/>
            <person name="Isaeva M."/>
            <person name="Mikhailov V."/>
        </authorList>
    </citation>
    <scope>NUCLEOTIDE SEQUENCE</scope>
    <source>
        <strain evidence="1">KMM 9576</strain>
    </source>
</reference>
<dbReference type="RefSeq" id="WP_311786008.1">
    <property type="nucleotide sequence ID" value="NZ_JALDYY010000003.1"/>
</dbReference>
<dbReference type="GO" id="GO:0032259">
    <property type="term" value="P:methylation"/>
    <property type="evidence" value="ECO:0007669"/>
    <property type="project" value="UniProtKB-KW"/>
</dbReference>
<dbReference type="EMBL" id="JALDYZ010000003">
    <property type="protein sequence ID" value="MDI7921976.1"/>
    <property type="molecule type" value="Genomic_DNA"/>
</dbReference>
<sequence>MSRLDSFIRRLTAQRDILNHVSDMLGAEIQGPVLELGLGNGRTYDHLREKFSGRRIIAFDRAVNSYGPSTPDPENMVVGEISESAQSYLGIGAALVHADIGTGYAEKDAVTLTWLPQLAAGLLAPGGIAVSGLPLDHLQLEAMPLPPGVREGRYFIYRRVR</sequence>
<keyword evidence="2" id="KW-1185">Reference proteome</keyword>
<dbReference type="InterPro" id="IPR025690">
    <property type="entry name" value="Methyltransf_put"/>
</dbReference>
<evidence type="ECO:0000313" key="2">
    <source>
        <dbReference type="Proteomes" id="UP001161580"/>
    </source>
</evidence>
<protein>
    <submittedName>
        <fullName evidence="1">Class I SAM-dependent methyltransferase</fullName>
    </submittedName>
</protein>
<gene>
    <name evidence="1" type="ORF">MRS75_07720</name>
</gene>
<accession>A0AAE3QBV6</accession>
<dbReference type="Gene3D" id="3.40.50.150">
    <property type="entry name" value="Vaccinia Virus protein VP39"/>
    <property type="match status" value="1"/>
</dbReference>
<proteinExistence type="predicted"/>
<dbReference type="Proteomes" id="UP001161580">
    <property type="component" value="Unassembled WGS sequence"/>
</dbReference>
<dbReference type="InterPro" id="IPR029063">
    <property type="entry name" value="SAM-dependent_MTases_sf"/>
</dbReference>
<keyword evidence="1" id="KW-0489">Methyltransferase</keyword>
<dbReference type="SUPFAM" id="SSF53335">
    <property type="entry name" value="S-adenosyl-L-methionine-dependent methyltransferases"/>
    <property type="match status" value="1"/>
</dbReference>
<evidence type="ECO:0000313" key="1">
    <source>
        <dbReference type="EMBL" id="MDI7921976.1"/>
    </source>
</evidence>
<dbReference type="GO" id="GO:0008168">
    <property type="term" value="F:methyltransferase activity"/>
    <property type="evidence" value="ECO:0007669"/>
    <property type="project" value="UniProtKB-KW"/>
</dbReference>
<dbReference type="AlphaFoldDB" id="A0AAE3QBV6"/>
<comment type="caution">
    <text evidence="1">The sequence shown here is derived from an EMBL/GenBank/DDBJ whole genome shotgun (WGS) entry which is preliminary data.</text>
</comment>
<keyword evidence="1" id="KW-0808">Transferase</keyword>
<dbReference type="Pfam" id="PF12692">
    <property type="entry name" value="Methyltransf_17"/>
    <property type="match status" value="1"/>
</dbReference>
<organism evidence="1 2">
    <name type="scientific">Ferirhizobium litorale</name>
    <dbReference type="NCBI Taxonomy" id="2927786"/>
    <lineage>
        <taxon>Bacteria</taxon>
        <taxon>Pseudomonadati</taxon>
        <taxon>Pseudomonadota</taxon>
        <taxon>Alphaproteobacteria</taxon>
        <taxon>Hyphomicrobiales</taxon>
        <taxon>Rhizobiaceae</taxon>
        <taxon>Ferirhizobium</taxon>
    </lineage>
</organism>
<name>A0AAE3QBV6_9HYPH</name>